<proteinExistence type="inferred from homology"/>
<keyword evidence="6 13" id="KW-1133">Transmembrane helix</keyword>
<name>A0A327KF15_9BRAD</name>
<evidence type="ECO:0000313" key="15">
    <source>
        <dbReference type="EMBL" id="RAI36223.1"/>
    </source>
</evidence>
<evidence type="ECO:0000256" key="13">
    <source>
        <dbReference type="SAM" id="Phobius"/>
    </source>
</evidence>
<comment type="subcellular location">
    <subcellularLocation>
        <location evidence="1">Membrane</location>
        <topology evidence="1">Multi-pass membrane protein</topology>
    </subcellularLocation>
</comment>
<dbReference type="AlphaFoldDB" id="A0A327KF15"/>
<comment type="similarity">
    <text evidence="2">Belongs to the fatty acid desaturase type 2 family.</text>
</comment>
<keyword evidence="11" id="KW-0275">Fatty acid biosynthesis</keyword>
<reference evidence="15 16" key="1">
    <citation type="submission" date="2017-07" db="EMBL/GenBank/DDBJ databases">
        <title>Draft Genome Sequences of Select Purple Nonsulfur Bacteria.</title>
        <authorList>
            <person name="Lasarre B."/>
            <person name="Mckinlay J.B."/>
        </authorList>
    </citation>
    <scope>NUCLEOTIDE SEQUENCE [LARGE SCALE GENOMIC DNA]</scope>
    <source>
        <strain evidence="15 16">DSM 11907</strain>
    </source>
</reference>
<dbReference type="Proteomes" id="UP000248863">
    <property type="component" value="Unassembled WGS sequence"/>
</dbReference>
<accession>A0A327KF15</accession>
<evidence type="ECO:0000256" key="11">
    <source>
        <dbReference type="ARBA" id="ARBA00023160"/>
    </source>
</evidence>
<feature type="transmembrane region" description="Helical" evidence="13">
    <location>
        <begin position="110"/>
        <end position="129"/>
    </location>
</feature>
<sequence>MPVAVARDIRQAIRRSAAFATSSTRESGRLRPTRAHRHRRRVTSLRPDRCNPARHRDVHDQTPTSWSPRLPNQIECSDEHDDIVYPSAIPFLLVHLACFAAIWTGVTLDAVILGVGLYWLRMFGIGAGYHRYFSHRAFSTSRVFQLGLAVLAQSTAQKSVLWWAAKHRHHHLHSDTEQDVHSPVRNSFLYSHVGWIFARRHDATDLSKIADFARFPELMWLHRFELAPAVLLAVLCFLVAGWPGLVVGFFWSTVAVYHATFCINSLAHVRGKKRFVTGDESRNNWALALMTMGEGWHNNHHAYQSSVRQGFRWWEIDPTYYILLGLSRLGLVWGLKTPPAEVLRNEQRLGTKVVNRAAEQLAARFNVERIAAAAAAALQGPDLAAFRASVASAQHRAADMLASLHLPHVPGRDELLAEARAMFAKTPSLDDIVDRAYGLLLASVASRLATAS</sequence>
<evidence type="ECO:0000259" key="14">
    <source>
        <dbReference type="Pfam" id="PF00487"/>
    </source>
</evidence>
<dbReference type="PANTHER" id="PTHR11351">
    <property type="entry name" value="ACYL-COA DESATURASE"/>
    <property type="match status" value="1"/>
</dbReference>
<keyword evidence="5" id="KW-0276">Fatty acid metabolism</keyword>
<evidence type="ECO:0000256" key="12">
    <source>
        <dbReference type="SAM" id="MobiDB-lite"/>
    </source>
</evidence>
<dbReference type="CDD" id="cd03505">
    <property type="entry name" value="Delta9-FADS-like"/>
    <property type="match status" value="1"/>
</dbReference>
<evidence type="ECO:0000256" key="9">
    <source>
        <dbReference type="ARBA" id="ARBA00023098"/>
    </source>
</evidence>
<keyword evidence="16" id="KW-1185">Reference proteome</keyword>
<keyword evidence="10 13" id="KW-0472">Membrane</keyword>
<keyword evidence="3" id="KW-0444">Lipid biosynthesis</keyword>
<evidence type="ECO:0000256" key="7">
    <source>
        <dbReference type="ARBA" id="ARBA00023002"/>
    </source>
</evidence>
<evidence type="ECO:0000256" key="6">
    <source>
        <dbReference type="ARBA" id="ARBA00022989"/>
    </source>
</evidence>
<feature type="region of interest" description="Disordered" evidence="12">
    <location>
        <begin position="19"/>
        <end position="66"/>
    </location>
</feature>
<feature type="transmembrane region" description="Helical" evidence="13">
    <location>
        <begin position="83"/>
        <end position="104"/>
    </location>
</feature>
<comment type="caution">
    <text evidence="15">The sequence shown here is derived from an EMBL/GenBank/DDBJ whole genome shotgun (WGS) entry which is preliminary data.</text>
</comment>
<keyword evidence="4 13" id="KW-0812">Transmembrane</keyword>
<dbReference type="Pfam" id="PF00487">
    <property type="entry name" value="FA_desaturase"/>
    <property type="match status" value="1"/>
</dbReference>
<keyword evidence="9" id="KW-0443">Lipid metabolism</keyword>
<evidence type="ECO:0000256" key="10">
    <source>
        <dbReference type="ARBA" id="ARBA00023136"/>
    </source>
</evidence>
<protein>
    <submittedName>
        <fullName evidence="15">Acyl-CoA desaturase</fullName>
    </submittedName>
</protein>
<dbReference type="PRINTS" id="PR00075">
    <property type="entry name" value="FACDDSATRASE"/>
</dbReference>
<evidence type="ECO:0000256" key="8">
    <source>
        <dbReference type="ARBA" id="ARBA00023004"/>
    </source>
</evidence>
<dbReference type="InterPro" id="IPR015876">
    <property type="entry name" value="Acyl-CoA_DS"/>
</dbReference>
<dbReference type="GO" id="GO:0016020">
    <property type="term" value="C:membrane"/>
    <property type="evidence" value="ECO:0007669"/>
    <property type="project" value="UniProtKB-SubCell"/>
</dbReference>
<dbReference type="GO" id="GO:0016717">
    <property type="term" value="F:oxidoreductase activity, acting on paired donors, with oxidation of a pair of donors resulting in the reduction of molecular oxygen to two molecules of water"/>
    <property type="evidence" value="ECO:0007669"/>
    <property type="project" value="InterPro"/>
</dbReference>
<feature type="transmembrane region" description="Helical" evidence="13">
    <location>
        <begin position="224"/>
        <end position="242"/>
    </location>
</feature>
<dbReference type="EMBL" id="NPEU01000226">
    <property type="protein sequence ID" value="RAI36223.1"/>
    <property type="molecule type" value="Genomic_DNA"/>
</dbReference>
<feature type="compositionally biased region" description="Basic and acidic residues" evidence="12">
    <location>
        <begin position="46"/>
        <end position="60"/>
    </location>
</feature>
<organism evidence="15 16">
    <name type="scientific">Rhodoplanes elegans</name>
    <dbReference type="NCBI Taxonomy" id="29408"/>
    <lineage>
        <taxon>Bacteria</taxon>
        <taxon>Pseudomonadati</taxon>
        <taxon>Pseudomonadota</taxon>
        <taxon>Alphaproteobacteria</taxon>
        <taxon>Hyphomicrobiales</taxon>
        <taxon>Nitrobacteraceae</taxon>
        <taxon>Rhodoplanes</taxon>
    </lineage>
</organism>
<evidence type="ECO:0000256" key="5">
    <source>
        <dbReference type="ARBA" id="ARBA00022832"/>
    </source>
</evidence>
<feature type="domain" description="Fatty acid desaturase" evidence="14">
    <location>
        <begin position="115"/>
        <end position="323"/>
    </location>
</feature>
<dbReference type="GO" id="GO:0006633">
    <property type="term" value="P:fatty acid biosynthetic process"/>
    <property type="evidence" value="ECO:0007669"/>
    <property type="project" value="UniProtKB-KW"/>
</dbReference>
<evidence type="ECO:0000256" key="2">
    <source>
        <dbReference type="ARBA" id="ARBA00008749"/>
    </source>
</evidence>
<feature type="compositionally biased region" description="Basic residues" evidence="12">
    <location>
        <begin position="31"/>
        <end position="43"/>
    </location>
</feature>
<gene>
    <name evidence="15" type="ORF">CH338_17900</name>
</gene>
<dbReference type="OrthoDB" id="19906at2"/>
<evidence type="ECO:0000256" key="1">
    <source>
        <dbReference type="ARBA" id="ARBA00004141"/>
    </source>
</evidence>
<dbReference type="InterPro" id="IPR005804">
    <property type="entry name" value="FA_desaturase_dom"/>
</dbReference>
<keyword evidence="7" id="KW-0560">Oxidoreductase</keyword>
<evidence type="ECO:0000256" key="3">
    <source>
        <dbReference type="ARBA" id="ARBA00022516"/>
    </source>
</evidence>
<evidence type="ECO:0000313" key="16">
    <source>
        <dbReference type="Proteomes" id="UP000248863"/>
    </source>
</evidence>
<evidence type="ECO:0000256" key="4">
    <source>
        <dbReference type="ARBA" id="ARBA00022692"/>
    </source>
</evidence>
<keyword evidence="8" id="KW-0408">Iron</keyword>
<dbReference type="PANTHER" id="PTHR11351:SF31">
    <property type="entry name" value="DESATURASE 1, ISOFORM A-RELATED"/>
    <property type="match status" value="1"/>
</dbReference>